<dbReference type="EMBL" id="JBHSLF010000014">
    <property type="protein sequence ID" value="MFC5343542.1"/>
    <property type="molecule type" value="Genomic_DNA"/>
</dbReference>
<dbReference type="InterPro" id="IPR036390">
    <property type="entry name" value="WH_DNA-bd_sf"/>
</dbReference>
<comment type="caution">
    <text evidence="5">The sequence shown here is derived from an EMBL/GenBank/DDBJ whole genome shotgun (WGS) entry which is preliminary data.</text>
</comment>
<reference evidence="6" key="1">
    <citation type="journal article" date="2019" name="Int. J. Syst. Evol. Microbiol.">
        <title>The Global Catalogue of Microorganisms (GCM) 10K type strain sequencing project: providing services to taxonomists for standard genome sequencing and annotation.</title>
        <authorList>
            <consortium name="The Broad Institute Genomics Platform"/>
            <consortium name="The Broad Institute Genome Sequencing Center for Infectious Disease"/>
            <person name="Wu L."/>
            <person name="Ma J."/>
        </authorList>
    </citation>
    <scope>NUCLEOTIDE SEQUENCE [LARGE SCALE GENOMIC DNA]</scope>
    <source>
        <strain evidence="6">JCM 12125</strain>
    </source>
</reference>
<dbReference type="InterPro" id="IPR005650">
    <property type="entry name" value="BlaI_family"/>
</dbReference>
<proteinExistence type="inferred from homology"/>
<organism evidence="5 6">
    <name type="scientific">Brevundimonas staleyi</name>
    <dbReference type="NCBI Taxonomy" id="74326"/>
    <lineage>
        <taxon>Bacteria</taxon>
        <taxon>Pseudomonadati</taxon>
        <taxon>Pseudomonadota</taxon>
        <taxon>Alphaproteobacteria</taxon>
        <taxon>Caulobacterales</taxon>
        <taxon>Caulobacteraceae</taxon>
        <taxon>Brevundimonas</taxon>
    </lineage>
</organism>
<dbReference type="Pfam" id="PF03965">
    <property type="entry name" value="Penicillinase_R"/>
    <property type="match status" value="1"/>
</dbReference>
<keyword evidence="2" id="KW-0805">Transcription regulation</keyword>
<evidence type="ECO:0000313" key="6">
    <source>
        <dbReference type="Proteomes" id="UP001596152"/>
    </source>
</evidence>
<sequence>MSRNADTTPTDAELEVLKCFWRDGDLSSREVHDRIAGQLDWTPSTTRTMLERMRAKALLSRRDVHGVAVYSQARPKVEVLNLMMRRFSALLDMDGALPAAAFSGSQLLNDSDIAELETLLNAEEAGDDDA</sequence>
<protein>
    <submittedName>
        <fullName evidence="5">BlaI/MecI/CopY family transcriptional regulator</fullName>
    </submittedName>
</protein>
<dbReference type="RefSeq" id="WP_374039329.1">
    <property type="nucleotide sequence ID" value="NZ_CP169082.1"/>
</dbReference>
<keyword evidence="6" id="KW-1185">Reference proteome</keyword>
<evidence type="ECO:0000256" key="4">
    <source>
        <dbReference type="ARBA" id="ARBA00023163"/>
    </source>
</evidence>
<comment type="similarity">
    <text evidence="1">Belongs to the BlaI transcriptional regulatory family.</text>
</comment>
<evidence type="ECO:0000256" key="3">
    <source>
        <dbReference type="ARBA" id="ARBA00023125"/>
    </source>
</evidence>
<gene>
    <name evidence="5" type="ORF">ACFPIE_06415</name>
</gene>
<evidence type="ECO:0000313" key="5">
    <source>
        <dbReference type="EMBL" id="MFC5343542.1"/>
    </source>
</evidence>
<name>A0ABW0FPB9_9CAUL</name>
<keyword evidence="4" id="KW-0804">Transcription</keyword>
<dbReference type="Gene3D" id="1.10.10.10">
    <property type="entry name" value="Winged helix-like DNA-binding domain superfamily/Winged helix DNA-binding domain"/>
    <property type="match status" value="1"/>
</dbReference>
<accession>A0ABW0FPB9</accession>
<keyword evidence="3" id="KW-0238">DNA-binding</keyword>
<dbReference type="InterPro" id="IPR036388">
    <property type="entry name" value="WH-like_DNA-bd_sf"/>
</dbReference>
<dbReference type="SUPFAM" id="SSF46785">
    <property type="entry name" value="Winged helix' DNA-binding domain"/>
    <property type="match status" value="1"/>
</dbReference>
<evidence type="ECO:0000256" key="2">
    <source>
        <dbReference type="ARBA" id="ARBA00023015"/>
    </source>
</evidence>
<evidence type="ECO:0000256" key="1">
    <source>
        <dbReference type="ARBA" id="ARBA00011046"/>
    </source>
</evidence>
<dbReference type="Proteomes" id="UP001596152">
    <property type="component" value="Unassembled WGS sequence"/>
</dbReference>